<comment type="caution">
    <text evidence="1">The sequence shown here is derived from an EMBL/GenBank/DDBJ whole genome shotgun (WGS) entry which is preliminary data.</text>
</comment>
<proteinExistence type="predicted"/>
<dbReference type="Proteomes" id="UP000315908">
    <property type="component" value="Unassembled WGS sequence"/>
</dbReference>
<dbReference type="EMBL" id="VLKR01000027">
    <property type="protein sequence ID" value="TWI16635.1"/>
    <property type="molecule type" value="Genomic_DNA"/>
</dbReference>
<name>A0A562M9N2_9SPHI</name>
<evidence type="ECO:0000313" key="1">
    <source>
        <dbReference type="EMBL" id="TWI16635.1"/>
    </source>
</evidence>
<reference evidence="1 2" key="1">
    <citation type="journal article" date="2015" name="Stand. Genomic Sci.">
        <title>Genomic Encyclopedia of Bacterial and Archaeal Type Strains, Phase III: the genomes of soil and plant-associated and newly described type strains.</title>
        <authorList>
            <person name="Whitman W.B."/>
            <person name="Woyke T."/>
            <person name="Klenk H.P."/>
            <person name="Zhou Y."/>
            <person name="Lilburn T.G."/>
            <person name="Beck B.J."/>
            <person name="De Vos P."/>
            <person name="Vandamme P."/>
            <person name="Eisen J.A."/>
            <person name="Garrity G."/>
            <person name="Hugenholtz P."/>
            <person name="Kyrpides N.C."/>
        </authorList>
    </citation>
    <scope>NUCLEOTIDE SEQUENCE [LARGE SCALE GENOMIC DNA]</scope>
    <source>
        <strain evidence="1 2">CGMCC 1.6855</strain>
    </source>
</reference>
<organism evidence="1 2">
    <name type="scientific">Sphingobacterium siyangense</name>
    <dbReference type="NCBI Taxonomy" id="459529"/>
    <lineage>
        <taxon>Bacteria</taxon>
        <taxon>Pseudomonadati</taxon>
        <taxon>Bacteroidota</taxon>
        <taxon>Sphingobacteriia</taxon>
        <taxon>Sphingobacteriales</taxon>
        <taxon>Sphingobacteriaceae</taxon>
        <taxon>Sphingobacterium</taxon>
    </lineage>
</organism>
<dbReference type="AlphaFoldDB" id="A0A562M9N2"/>
<sequence>MNLRYDLSLVKKMETSSSDGQIQEDKLMQAVDVNRFAECYEKCLNMVKHFHYKINFLMDENGYRIGVLFCSTKIIQSAFFSGLADNTVIASPQTFRAEWHLDKPWLVFIKEKVLICLQSTSL</sequence>
<protein>
    <submittedName>
        <fullName evidence="1">Uncharacterized protein</fullName>
    </submittedName>
</protein>
<gene>
    <name evidence="1" type="ORF">IQ31_04170</name>
</gene>
<accession>A0A562M9N2</accession>
<evidence type="ECO:0000313" key="2">
    <source>
        <dbReference type="Proteomes" id="UP000315908"/>
    </source>
</evidence>